<reference evidence="1" key="1">
    <citation type="journal article" date="2021" name="New Phytol.">
        <title>Evolutionary innovations through gain and loss of genes in the ectomycorrhizal Boletales.</title>
        <authorList>
            <person name="Wu G."/>
            <person name="Miyauchi S."/>
            <person name="Morin E."/>
            <person name="Kuo A."/>
            <person name="Drula E."/>
            <person name="Varga T."/>
            <person name="Kohler A."/>
            <person name="Feng B."/>
            <person name="Cao Y."/>
            <person name="Lipzen A."/>
            <person name="Daum C."/>
            <person name="Hundley H."/>
            <person name="Pangilinan J."/>
            <person name="Johnson J."/>
            <person name="Barry K."/>
            <person name="LaButti K."/>
            <person name="Ng V."/>
            <person name="Ahrendt S."/>
            <person name="Min B."/>
            <person name="Choi I.G."/>
            <person name="Park H."/>
            <person name="Plett J.M."/>
            <person name="Magnuson J."/>
            <person name="Spatafora J.W."/>
            <person name="Nagy L.G."/>
            <person name="Henrissat B."/>
            <person name="Grigoriev I.V."/>
            <person name="Yang Z.L."/>
            <person name="Xu J."/>
            <person name="Martin F.M."/>
        </authorList>
    </citation>
    <scope>NUCLEOTIDE SEQUENCE</scope>
    <source>
        <strain evidence="1">ATCC 28755</strain>
    </source>
</reference>
<comment type="caution">
    <text evidence="1">The sequence shown here is derived from an EMBL/GenBank/DDBJ whole genome shotgun (WGS) entry which is preliminary data.</text>
</comment>
<evidence type="ECO:0000313" key="2">
    <source>
        <dbReference type="Proteomes" id="UP000790377"/>
    </source>
</evidence>
<gene>
    <name evidence="1" type="ORF">BJ138DRAFT_1157049</name>
</gene>
<accession>A0ACB8A5G3</accession>
<organism evidence="1 2">
    <name type="scientific">Hygrophoropsis aurantiaca</name>
    <dbReference type="NCBI Taxonomy" id="72124"/>
    <lineage>
        <taxon>Eukaryota</taxon>
        <taxon>Fungi</taxon>
        <taxon>Dikarya</taxon>
        <taxon>Basidiomycota</taxon>
        <taxon>Agaricomycotina</taxon>
        <taxon>Agaricomycetes</taxon>
        <taxon>Agaricomycetidae</taxon>
        <taxon>Boletales</taxon>
        <taxon>Coniophorineae</taxon>
        <taxon>Hygrophoropsidaceae</taxon>
        <taxon>Hygrophoropsis</taxon>
    </lineage>
</organism>
<proteinExistence type="predicted"/>
<keyword evidence="2" id="KW-1185">Reference proteome</keyword>
<dbReference type="Proteomes" id="UP000790377">
    <property type="component" value="Unassembled WGS sequence"/>
</dbReference>
<sequence length="454" mass="50377">MHRSLILPLLLSLSSLALPQEIVQVIQIPLEKLVSDTLNEKVVVAHFIVGNTYNYIQSNWAKDIILASSKGFDGFALNVGIDNWQPARVADAYAAAANSGTAFKLFLSFDMTSLPCAQMEDSTILRQYISNYSQHQSQFSVGGKPMVSTFSGEQCEFGMPSVDDGWHYALKNSTSNPVHFIPAFFDLPATLTPLTVIDGAFNWNAAWPIGKNNATFDSDNEWIDALNGRDYMAGVSPWFFTHYGANSYNKNFILRGDDWLIANRWELLVQHRNRISLAQVITWNDYGESHYVGPIEGMQPMSQAWTDGFDHQGWLDLIHYYIQVFKTGIYPPPSEDRLFLWARLYPASATARSDAVGIPEHADDTLDYVWAVVFLISPAHVSLSCGASHKTVMLEAGISKVQLPLISSCNVEASIVRFGITVVAFKPSGFSFNTDPVVYNFNAFVAASPSATLQ</sequence>
<protein>
    <submittedName>
        <fullName evidence="1">Glycoside hydrolase family 71 protein</fullName>
    </submittedName>
</protein>
<evidence type="ECO:0000313" key="1">
    <source>
        <dbReference type="EMBL" id="KAH7908706.1"/>
    </source>
</evidence>
<dbReference type="EMBL" id="MU267803">
    <property type="protein sequence ID" value="KAH7908706.1"/>
    <property type="molecule type" value="Genomic_DNA"/>
</dbReference>
<name>A0ACB8A5G3_9AGAM</name>
<keyword evidence="1" id="KW-0378">Hydrolase</keyword>